<dbReference type="InterPro" id="IPR020019">
    <property type="entry name" value="AcTrfase_PglD-like"/>
</dbReference>
<dbReference type="PANTHER" id="PTHR43300">
    <property type="entry name" value="ACETYLTRANSFERASE"/>
    <property type="match status" value="1"/>
</dbReference>
<proteinExistence type="inferred from homology"/>
<organism evidence="6 7">
    <name type="scientific">Adhaeribacter terrigena</name>
    <dbReference type="NCBI Taxonomy" id="2793070"/>
    <lineage>
        <taxon>Bacteria</taxon>
        <taxon>Pseudomonadati</taxon>
        <taxon>Bacteroidota</taxon>
        <taxon>Cytophagia</taxon>
        <taxon>Cytophagales</taxon>
        <taxon>Hymenobacteraceae</taxon>
        <taxon>Adhaeribacter</taxon>
    </lineage>
</organism>
<dbReference type="Gene3D" id="2.160.10.10">
    <property type="entry name" value="Hexapeptide repeat proteins"/>
    <property type="match status" value="1"/>
</dbReference>
<dbReference type="InterPro" id="IPR018357">
    <property type="entry name" value="Hexapep_transf_CS"/>
</dbReference>
<evidence type="ECO:0000256" key="3">
    <source>
        <dbReference type="ARBA" id="ARBA00022737"/>
    </source>
</evidence>
<dbReference type="InterPro" id="IPR001451">
    <property type="entry name" value="Hexapep"/>
</dbReference>
<comment type="caution">
    <text evidence="6">The sequence shown here is derived from an EMBL/GenBank/DDBJ whole genome shotgun (WGS) entry which is preliminary data.</text>
</comment>
<accession>A0ABS1BX37</accession>
<keyword evidence="3" id="KW-0677">Repeat</keyword>
<evidence type="ECO:0000256" key="4">
    <source>
        <dbReference type="ARBA" id="ARBA00023315"/>
    </source>
</evidence>
<dbReference type="NCBIfam" id="TIGR03570">
    <property type="entry name" value="NeuD_NnaD"/>
    <property type="match status" value="1"/>
</dbReference>
<dbReference type="Proteomes" id="UP000644147">
    <property type="component" value="Unassembled WGS sequence"/>
</dbReference>
<evidence type="ECO:0000259" key="5">
    <source>
        <dbReference type="Pfam" id="PF17836"/>
    </source>
</evidence>
<dbReference type="PROSITE" id="PS00101">
    <property type="entry name" value="HEXAPEP_TRANSFERASES"/>
    <property type="match status" value="1"/>
</dbReference>
<sequence>MKAKEPILLIGGGGNCKSVIEAIESEGKYQVAGIVDAPDRVGKLVLGYPIIGSDEDLPEFLKQVPNALITVGQLKSAASRIRIFDAIKAAGARLPVIVASTANVSKHALIGEGTVILHGALVNADAVVGVNNIINTGAIIEHDAVTGNHCHISTGAVLNGDCVVGNEVLIGSNAVLKQGIKIADKAVVGAGSIVLKDVDAGMVVVGNPAKIK</sequence>
<protein>
    <submittedName>
        <fullName evidence="6">Acetyltransferase</fullName>
    </submittedName>
</protein>
<keyword evidence="7" id="KW-1185">Reference proteome</keyword>
<evidence type="ECO:0000256" key="2">
    <source>
        <dbReference type="ARBA" id="ARBA00022679"/>
    </source>
</evidence>
<dbReference type="RefSeq" id="WP_200504320.1">
    <property type="nucleotide sequence ID" value="NZ_JAEHFX010000001.1"/>
</dbReference>
<dbReference type="Pfam" id="PF00132">
    <property type="entry name" value="Hexapep"/>
    <property type="match status" value="1"/>
</dbReference>
<feature type="domain" description="PglD N-terminal" evidence="5">
    <location>
        <begin position="7"/>
        <end position="75"/>
    </location>
</feature>
<dbReference type="Pfam" id="PF17836">
    <property type="entry name" value="PglD_N"/>
    <property type="match status" value="1"/>
</dbReference>
<dbReference type="InterPro" id="IPR041561">
    <property type="entry name" value="PglD_N"/>
</dbReference>
<comment type="similarity">
    <text evidence="1">Belongs to the transferase hexapeptide repeat family.</text>
</comment>
<keyword evidence="2" id="KW-0808">Transferase</keyword>
<dbReference type="Gene3D" id="3.40.50.20">
    <property type="match status" value="1"/>
</dbReference>
<name>A0ABS1BX37_9BACT</name>
<evidence type="ECO:0000256" key="1">
    <source>
        <dbReference type="ARBA" id="ARBA00007274"/>
    </source>
</evidence>
<dbReference type="CDD" id="cd03360">
    <property type="entry name" value="LbH_AT_putative"/>
    <property type="match status" value="1"/>
</dbReference>
<reference evidence="6 7" key="1">
    <citation type="submission" date="2020-12" db="EMBL/GenBank/DDBJ databases">
        <title>Bacterial novel species Adhaeribacter sp. BT258 isolated from soil.</title>
        <authorList>
            <person name="Jung H.-Y."/>
        </authorList>
    </citation>
    <scope>NUCLEOTIDE SEQUENCE [LARGE SCALE GENOMIC DNA]</scope>
    <source>
        <strain evidence="6 7">BT258</strain>
    </source>
</reference>
<dbReference type="EMBL" id="JAEHFX010000001">
    <property type="protein sequence ID" value="MBK0401704.1"/>
    <property type="molecule type" value="Genomic_DNA"/>
</dbReference>
<dbReference type="InterPro" id="IPR050179">
    <property type="entry name" value="Trans_hexapeptide_repeat"/>
</dbReference>
<evidence type="ECO:0000313" key="7">
    <source>
        <dbReference type="Proteomes" id="UP000644147"/>
    </source>
</evidence>
<dbReference type="PANTHER" id="PTHR43300:SF7">
    <property type="entry name" value="UDP-N-ACETYLBACILLOSAMINE N-ACETYLTRANSFERASE"/>
    <property type="match status" value="1"/>
</dbReference>
<dbReference type="InterPro" id="IPR011004">
    <property type="entry name" value="Trimer_LpxA-like_sf"/>
</dbReference>
<evidence type="ECO:0000313" key="6">
    <source>
        <dbReference type="EMBL" id="MBK0401704.1"/>
    </source>
</evidence>
<keyword evidence="4" id="KW-0012">Acyltransferase</keyword>
<dbReference type="SUPFAM" id="SSF51161">
    <property type="entry name" value="Trimeric LpxA-like enzymes"/>
    <property type="match status" value="1"/>
</dbReference>
<gene>
    <name evidence="6" type="ORF">I5M27_01830</name>
</gene>